<dbReference type="RefSeq" id="WP_039713813.1">
    <property type="nucleotide sequence ID" value="NZ_JTJC03000017.1"/>
</dbReference>
<dbReference type="Proteomes" id="UP000031532">
    <property type="component" value="Unassembled WGS sequence"/>
</dbReference>
<dbReference type="EMBL" id="JTJC03000017">
    <property type="protein sequence ID" value="NHC38005.1"/>
    <property type="molecule type" value="Genomic_DNA"/>
</dbReference>
<dbReference type="AlphaFoldDB" id="A0A9X5E9W7"/>
<keyword evidence="2" id="KW-1185">Reference proteome</keyword>
<accession>A0A9X5E9W7</accession>
<evidence type="ECO:0000313" key="2">
    <source>
        <dbReference type="Proteomes" id="UP000031532"/>
    </source>
</evidence>
<gene>
    <name evidence="1" type="ORF">QH73_0025870</name>
</gene>
<proteinExistence type="predicted"/>
<dbReference type="OrthoDB" id="426097at2"/>
<organism evidence="1 2">
    <name type="scientific">Scytonema millei VB511283</name>
    <dbReference type="NCBI Taxonomy" id="1245923"/>
    <lineage>
        <taxon>Bacteria</taxon>
        <taxon>Bacillati</taxon>
        <taxon>Cyanobacteriota</taxon>
        <taxon>Cyanophyceae</taxon>
        <taxon>Nostocales</taxon>
        <taxon>Scytonemataceae</taxon>
        <taxon>Scytonema</taxon>
    </lineage>
</organism>
<sequence length="109" mass="12457">MPEELLKTIETQSHREHSSRSGFVTNLLFFLLLSPIGKQLQKNASLNRRTIAQELEQSLVLFQQQLPLHQINQLAAATQRSQAQMMTYLVLLGLQAYQAQECLNKSAEY</sequence>
<evidence type="ECO:0000313" key="1">
    <source>
        <dbReference type="EMBL" id="NHC38005.1"/>
    </source>
</evidence>
<reference evidence="1 2" key="1">
    <citation type="journal article" date="2015" name="Genome Announc.">
        <title>Draft Genome Sequence of the Terrestrial Cyanobacterium Scytonema millei VB511283, Isolated from Eastern India.</title>
        <authorList>
            <person name="Sen D."/>
            <person name="Chandrababunaidu M.M."/>
            <person name="Singh D."/>
            <person name="Sanghi N."/>
            <person name="Ghorai A."/>
            <person name="Mishra G.P."/>
            <person name="Madduluri M."/>
            <person name="Adhikary S.P."/>
            <person name="Tripathy S."/>
        </authorList>
    </citation>
    <scope>NUCLEOTIDE SEQUENCE [LARGE SCALE GENOMIC DNA]</scope>
    <source>
        <strain evidence="1 2">VB511283</strain>
    </source>
</reference>
<protein>
    <submittedName>
        <fullName evidence="1">Uncharacterized protein</fullName>
    </submittedName>
</protein>
<comment type="caution">
    <text evidence="1">The sequence shown here is derived from an EMBL/GenBank/DDBJ whole genome shotgun (WGS) entry which is preliminary data.</text>
</comment>
<name>A0A9X5E9W7_9CYAN</name>